<sequence>MGITEKNNADGVIYGYCQCECKSDECICLINACNSPSEEEARTKWEKNFQSIWNLKPFDPDKEDVKSEKNESDKGKDTGKDVKREKIESDQGESADKKDIGRFANASAIDVHPYFEPIEEMDPYLLRSIVEECNHFDQAFIDPKLFNGCCFGETIFSQPPLLSSMVVDVYKRTNDIDLVKKALSALVKEHKFWNSGIHDVTIEDDQGLTHNLSRYYAMWNQPRPESFTINKDFDINLFVSHDTETADKLTNDCEKEKFYRELASTAETGWDFSTRWMKNISDLATLTTTTIVPVDLNAFVLKLLEATLFYVVLDLAYQITIFFDKENCKPNTTKTKTPSGRNAAGRRHTCLYISYNGQLQTHSSPAHNKQNQNLKG</sequence>
<evidence type="ECO:0000313" key="5">
    <source>
        <dbReference type="Proteomes" id="UP000245207"/>
    </source>
</evidence>
<dbReference type="EC" id="3.2.1.28" evidence="2"/>
<keyword evidence="2" id="KW-0326">Glycosidase</keyword>
<dbReference type="PANTHER" id="PTHR23403:SF1">
    <property type="entry name" value="TREHALASE"/>
    <property type="match status" value="1"/>
</dbReference>
<feature type="region of interest" description="Disordered" evidence="3">
    <location>
        <begin position="57"/>
        <end position="96"/>
    </location>
</feature>
<comment type="catalytic activity">
    <reaction evidence="2">
        <text>alpha,alpha-trehalose + H2O = alpha-D-glucose + beta-D-glucose</text>
        <dbReference type="Rhea" id="RHEA:32675"/>
        <dbReference type="ChEBI" id="CHEBI:15377"/>
        <dbReference type="ChEBI" id="CHEBI:15903"/>
        <dbReference type="ChEBI" id="CHEBI:16551"/>
        <dbReference type="ChEBI" id="CHEBI:17925"/>
        <dbReference type="EC" id="3.2.1.28"/>
    </reaction>
</comment>
<dbReference type="GO" id="GO:0004555">
    <property type="term" value="F:alpha,alpha-trehalase activity"/>
    <property type="evidence" value="ECO:0007669"/>
    <property type="project" value="UniProtKB-EC"/>
</dbReference>
<dbReference type="GO" id="GO:0005993">
    <property type="term" value="P:trehalose catabolic process"/>
    <property type="evidence" value="ECO:0007669"/>
    <property type="project" value="TreeGrafter"/>
</dbReference>
<dbReference type="EMBL" id="PKPP01007260">
    <property type="protein sequence ID" value="PWA53904.1"/>
    <property type="molecule type" value="Genomic_DNA"/>
</dbReference>
<evidence type="ECO:0000256" key="1">
    <source>
        <dbReference type="ARBA" id="ARBA00005615"/>
    </source>
</evidence>
<evidence type="ECO:0000256" key="3">
    <source>
        <dbReference type="SAM" id="MobiDB-lite"/>
    </source>
</evidence>
<keyword evidence="2" id="KW-0378">Hydrolase</keyword>
<dbReference type="PANTHER" id="PTHR23403">
    <property type="entry name" value="TREHALASE"/>
    <property type="match status" value="1"/>
</dbReference>
<dbReference type="Pfam" id="PF01204">
    <property type="entry name" value="Trehalase"/>
    <property type="match status" value="1"/>
</dbReference>
<dbReference type="AlphaFoldDB" id="A0A2U1LY60"/>
<protein>
    <recommendedName>
        <fullName evidence="2">Trehalase</fullName>
        <ecNumber evidence="2">3.2.1.28</ecNumber>
    </recommendedName>
    <alternativeName>
        <fullName evidence="2">Alpha-trehalose glucohydrolase</fullName>
    </alternativeName>
</protein>
<organism evidence="4 5">
    <name type="scientific">Artemisia annua</name>
    <name type="common">Sweet wormwood</name>
    <dbReference type="NCBI Taxonomy" id="35608"/>
    <lineage>
        <taxon>Eukaryota</taxon>
        <taxon>Viridiplantae</taxon>
        <taxon>Streptophyta</taxon>
        <taxon>Embryophyta</taxon>
        <taxon>Tracheophyta</taxon>
        <taxon>Spermatophyta</taxon>
        <taxon>Magnoliopsida</taxon>
        <taxon>eudicotyledons</taxon>
        <taxon>Gunneridae</taxon>
        <taxon>Pentapetalae</taxon>
        <taxon>asterids</taxon>
        <taxon>campanulids</taxon>
        <taxon>Asterales</taxon>
        <taxon>Asteraceae</taxon>
        <taxon>Asteroideae</taxon>
        <taxon>Anthemideae</taxon>
        <taxon>Artemisiinae</taxon>
        <taxon>Artemisia</taxon>
    </lineage>
</organism>
<dbReference type="InterPro" id="IPR008928">
    <property type="entry name" value="6-hairpin_glycosidase_sf"/>
</dbReference>
<gene>
    <name evidence="4" type="ORF">CTI12_AA305320</name>
</gene>
<dbReference type="PRINTS" id="PR00744">
    <property type="entry name" value="GLHYDRLASE37"/>
</dbReference>
<dbReference type="InterPro" id="IPR012341">
    <property type="entry name" value="6hp_glycosidase-like_sf"/>
</dbReference>
<dbReference type="InterPro" id="IPR001661">
    <property type="entry name" value="Glyco_hydro_37"/>
</dbReference>
<evidence type="ECO:0000256" key="2">
    <source>
        <dbReference type="RuleBase" id="RU361180"/>
    </source>
</evidence>
<feature type="compositionally biased region" description="Basic and acidic residues" evidence="3">
    <location>
        <begin position="58"/>
        <end position="96"/>
    </location>
</feature>
<evidence type="ECO:0000313" key="4">
    <source>
        <dbReference type="EMBL" id="PWA53904.1"/>
    </source>
</evidence>
<comment type="similarity">
    <text evidence="1 2">Belongs to the glycosyl hydrolase 37 family.</text>
</comment>
<keyword evidence="5" id="KW-1185">Reference proteome</keyword>
<dbReference type="Gene3D" id="1.50.10.10">
    <property type="match status" value="1"/>
</dbReference>
<name>A0A2U1LY60_ARTAN</name>
<dbReference type="STRING" id="35608.A0A2U1LY60"/>
<dbReference type="Proteomes" id="UP000245207">
    <property type="component" value="Unassembled WGS sequence"/>
</dbReference>
<comment type="caution">
    <text evidence="4">The sequence shown here is derived from an EMBL/GenBank/DDBJ whole genome shotgun (WGS) entry which is preliminary data.</text>
</comment>
<proteinExistence type="inferred from homology"/>
<accession>A0A2U1LY60</accession>
<reference evidence="4 5" key="1">
    <citation type="journal article" date="2018" name="Mol. Plant">
        <title>The genome of Artemisia annua provides insight into the evolution of Asteraceae family and artemisinin biosynthesis.</title>
        <authorList>
            <person name="Shen Q."/>
            <person name="Zhang L."/>
            <person name="Liao Z."/>
            <person name="Wang S."/>
            <person name="Yan T."/>
            <person name="Shi P."/>
            <person name="Liu M."/>
            <person name="Fu X."/>
            <person name="Pan Q."/>
            <person name="Wang Y."/>
            <person name="Lv Z."/>
            <person name="Lu X."/>
            <person name="Zhang F."/>
            <person name="Jiang W."/>
            <person name="Ma Y."/>
            <person name="Chen M."/>
            <person name="Hao X."/>
            <person name="Li L."/>
            <person name="Tang Y."/>
            <person name="Lv G."/>
            <person name="Zhou Y."/>
            <person name="Sun X."/>
            <person name="Brodelius P.E."/>
            <person name="Rose J.K.C."/>
            <person name="Tang K."/>
        </authorList>
    </citation>
    <scope>NUCLEOTIDE SEQUENCE [LARGE SCALE GENOMIC DNA]</scope>
    <source>
        <strain evidence="5">cv. Huhao1</strain>
        <tissue evidence="4">Leaf</tissue>
    </source>
</reference>
<dbReference type="OrthoDB" id="3542292at2759"/>
<dbReference type="SUPFAM" id="SSF48208">
    <property type="entry name" value="Six-hairpin glycosidases"/>
    <property type="match status" value="1"/>
</dbReference>